<gene>
    <name evidence="2" type="ORF">VNO78_09655</name>
</gene>
<accession>A0AAN9SZK1</accession>
<evidence type="ECO:0000313" key="3">
    <source>
        <dbReference type="Proteomes" id="UP001386955"/>
    </source>
</evidence>
<dbReference type="AlphaFoldDB" id="A0AAN9SZK1"/>
<proteinExistence type="predicted"/>
<comment type="caution">
    <text evidence="2">The sequence shown here is derived from an EMBL/GenBank/DDBJ whole genome shotgun (WGS) entry which is preliminary data.</text>
</comment>
<dbReference type="EMBL" id="JAYMYS010000002">
    <property type="protein sequence ID" value="KAK7407660.1"/>
    <property type="molecule type" value="Genomic_DNA"/>
</dbReference>
<dbReference type="Proteomes" id="UP001386955">
    <property type="component" value="Unassembled WGS sequence"/>
</dbReference>
<keyword evidence="3" id="KW-1185">Reference proteome</keyword>
<evidence type="ECO:0000313" key="2">
    <source>
        <dbReference type="EMBL" id="KAK7407660.1"/>
    </source>
</evidence>
<feature type="region of interest" description="Disordered" evidence="1">
    <location>
        <begin position="121"/>
        <end position="153"/>
    </location>
</feature>
<name>A0AAN9SZK1_PSOTE</name>
<evidence type="ECO:0000256" key="1">
    <source>
        <dbReference type="SAM" id="MobiDB-lite"/>
    </source>
</evidence>
<organism evidence="2 3">
    <name type="scientific">Psophocarpus tetragonolobus</name>
    <name type="common">Winged bean</name>
    <name type="synonym">Dolichos tetragonolobus</name>
    <dbReference type="NCBI Taxonomy" id="3891"/>
    <lineage>
        <taxon>Eukaryota</taxon>
        <taxon>Viridiplantae</taxon>
        <taxon>Streptophyta</taxon>
        <taxon>Embryophyta</taxon>
        <taxon>Tracheophyta</taxon>
        <taxon>Spermatophyta</taxon>
        <taxon>Magnoliopsida</taxon>
        <taxon>eudicotyledons</taxon>
        <taxon>Gunneridae</taxon>
        <taxon>Pentapetalae</taxon>
        <taxon>rosids</taxon>
        <taxon>fabids</taxon>
        <taxon>Fabales</taxon>
        <taxon>Fabaceae</taxon>
        <taxon>Papilionoideae</taxon>
        <taxon>50 kb inversion clade</taxon>
        <taxon>NPAAA clade</taxon>
        <taxon>indigoferoid/millettioid clade</taxon>
        <taxon>Phaseoleae</taxon>
        <taxon>Psophocarpus</taxon>
    </lineage>
</organism>
<protein>
    <submittedName>
        <fullName evidence="2">Uncharacterized protein</fullName>
    </submittedName>
</protein>
<sequence length="168" mass="18953">MANPVKKDEKKVGSEIAFQEDKAESIEKNNFCEEDINPVKKDKKKVGSAIAFQEPLNDTEEKAESIEKNEEDINIKEEMFMHDHPKCIAKKTAISDLFPALVLSEDDHSISFGEDLEVPDSPLCLPEVPMQELSDSEQWNTPPISPSPQHSPLSSLAREYEIVKFVLK</sequence>
<reference evidence="2 3" key="1">
    <citation type="submission" date="2024-01" db="EMBL/GenBank/DDBJ databases">
        <title>The genomes of 5 underutilized Papilionoideae crops provide insights into root nodulation and disease resistanc.</title>
        <authorList>
            <person name="Jiang F."/>
        </authorList>
    </citation>
    <scope>NUCLEOTIDE SEQUENCE [LARGE SCALE GENOMIC DNA]</scope>
    <source>
        <strain evidence="2">DUOXIRENSHENG_FW03</strain>
        <tissue evidence="2">Leaves</tissue>
    </source>
</reference>